<accession>A0A6J5MBT1</accession>
<sequence>MKYWLLIFFLTPEGEFVSKKAIAYKDEASCYMAMDKVKVKRIAQMVCVSDDHYMGRKQDKGVDYD</sequence>
<evidence type="ECO:0000313" key="1">
    <source>
        <dbReference type="EMBL" id="CAB4143792.1"/>
    </source>
</evidence>
<reference evidence="1" key="1">
    <citation type="submission" date="2020-04" db="EMBL/GenBank/DDBJ databases">
        <authorList>
            <person name="Chiriac C."/>
            <person name="Salcher M."/>
            <person name="Ghai R."/>
            <person name="Kavagutti S V."/>
        </authorList>
    </citation>
    <scope>NUCLEOTIDE SEQUENCE</scope>
</reference>
<name>A0A6J5MBT1_9CAUD</name>
<protein>
    <submittedName>
        <fullName evidence="1">Uncharacterized protein</fullName>
    </submittedName>
</protein>
<proteinExistence type="predicted"/>
<gene>
    <name evidence="1" type="ORF">UFOVP447_243</name>
</gene>
<organism evidence="1">
    <name type="scientific">uncultured Caudovirales phage</name>
    <dbReference type="NCBI Taxonomy" id="2100421"/>
    <lineage>
        <taxon>Viruses</taxon>
        <taxon>Duplodnaviria</taxon>
        <taxon>Heunggongvirae</taxon>
        <taxon>Uroviricota</taxon>
        <taxon>Caudoviricetes</taxon>
        <taxon>Peduoviridae</taxon>
        <taxon>Maltschvirus</taxon>
        <taxon>Maltschvirus maltsch</taxon>
    </lineage>
</organism>
<dbReference type="EMBL" id="LR796423">
    <property type="protein sequence ID" value="CAB4143792.1"/>
    <property type="molecule type" value="Genomic_DNA"/>
</dbReference>